<evidence type="ECO:0000256" key="1">
    <source>
        <dbReference type="ARBA" id="ARBA00011073"/>
    </source>
</evidence>
<comment type="similarity">
    <text evidence="1 5">Belongs to the peptidase S8 family.</text>
</comment>
<dbReference type="InterPro" id="IPR034193">
    <property type="entry name" value="PCSK9_ProteinaseK-like"/>
</dbReference>
<feature type="active site" description="Charge relay system" evidence="5">
    <location>
        <position position="93"/>
    </location>
</feature>
<dbReference type="PANTHER" id="PTHR43806:SF58">
    <property type="entry name" value="ALKALINE PROTEASE 1-RELATED"/>
    <property type="match status" value="1"/>
</dbReference>
<dbReference type="Gene3D" id="3.40.50.200">
    <property type="entry name" value="Peptidase S8/S53 domain"/>
    <property type="match status" value="1"/>
</dbReference>
<dbReference type="Pfam" id="PF00082">
    <property type="entry name" value="Peptidase_S8"/>
    <property type="match status" value="1"/>
</dbReference>
<keyword evidence="8" id="KW-1185">Reference proteome</keyword>
<dbReference type="InterPro" id="IPR022398">
    <property type="entry name" value="Peptidase_S8_His-AS"/>
</dbReference>
<keyword evidence="4 5" id="KW-0720">Serine protease</keyword>
<proteinExistence type="inferred from homology"/>
<comment type="caution">
    <text evidence="7">The sequence shown here is derived from an EMBL/GenBank/DDBJ whole genome shotgun (WGS) entry which is preliminary data.</text>
</comment>
<dbReference type="InterPro" id="IPR050131">
    <property type="entry name" value="Peptidase_S8_subtilisin-like"/>
</dbReference>
<feature type="active site" description="Charge relay system" evidence="5">
    <location>
        <position position="291"/>
    </location>
</feature>
<dbReference type="InterPro" id="IPR036852">
    <property type="entry name" value="Peptidase_S8/S53_dom_sf"/>
</dbReference>
<evidence type="ECO:0000313" key="8">
    <source>
        <dbReference type="Proteomes" id="UP000799439"/>
    </source>
</evidence>
<evidence type="ECO:0000313" key="7">
    <source>
        <dbReference type="EMBL" id="KAF2147663.1"/>
    </source>
</evidence>
<name>A0A9P4IVT8_9PEZI</name>
<dbReference type="PROSITE" id="PS00137">
    <property type="entry name" value="SUBTILASE_HIS"/>
    <property type="match status" value="1"/>
</dbReference>
<dbReference type="InterPro" id="IPR015500">
    <property type="entry name" value="Peptidase_S8_subtilisin-rel"/>
</dbReference>
<dbReference type="PROSITE" id="PS00136">
    <property type="entry name" value="SUBTILASE_ASP"/>
    <property type="match status" value="1"/>
</dbReference>
<evidence type="ECO:0000256" key="5">
    <source>
        <dbReference type="PROSITE-ProRule" id="PRU01240"/>
    </source>
</evidence>
<dbReference type="PANTHER" id="PTHR43806">
    <property type="entry name" value="PEPTIDASE S8"/>
    <property type="match status" value="1"/>
</dbReference>
<feature type="active site" description="Charge relay system" evidence="5">
    <location>
        <position position="131"/>
    </location>
</feature>
<accession>A0A9P4IVT8</accession>
<dbReference type="CDD" id="cd04077">
    <property type="entry name" value="Peptidases_S8_PCSK9_ProteinaseK_like"/>
    <property type="match status" value="1"/>
</dbReference>
<dbReference type="AlphaFoldDB" id="A0A9P4IVT8"/>
<evidence type="ECO:0000256" key="4">
    <source>
        <dbReference type="ARBA" id="ARBA00022825"/>
    </source>
</evidence>
<dbReference type="GO" id="GO:0004252">
    <property type="term" value="F:serine-type endopeptidase activity"/>
    <property type="evidence" value="ECO:0007669"/>
    <property type="project" value="UniProtKB-UniRule"/>
</dbReference>
<protein>
    <submittedName>
        <fullName evidence="7">Alkaline protease</fullName>
    </submittedName>
</protein>
<organism evidence="7 8">
    <name type="scientific">Myriangium duriaei CBS 260.36</name>
    <dbReference type="NCBI Taxonomy" id="1168546"/>
    <lineage>
        <taxon>Eukaryota</taxon>
        <taxon>Fungi</taxon>
        <taxon>Dikarya</taxon>
        <taxon>Ascomycota</taxon>
        <taxon>Pezizomycotina</taxon>
        <taxon>Dothideomycetes</taxon>
        <taxon>Dothideomycetidae</taxon>
        <taxon>Myriangiales</taxon>
        <taxon>Myriangiaceae</taxon>
        <taxon>Myriangium</taxon>
    </lineage>
</organism>
<dbReference type="InterPro" id="IPR000209">
    <property type="entry name" value="Peptidase_S8/S53_dom"/>
</dbReference>
<keyword evidence="3 5" id="KW-0378">Hydrolase</keyword>
<dbReference type="GO" id="GO:0006508">
    <property type="term" value="P:proteolysis"/>
    <property type="evidence" value="ECO:0007669"/>
    <property type="project" value="UniProtKB-KW"/>
</dbReference>
<evidence type="ECO:0000256" key="3">
    <source>
        <dbReference type="ARBA" id="ARBA00022801"/>
    </source>
</evidence>
<dbReference type="PRINTS" id="PR00723">
    <property type="entry name" value="SUBTILISIN"/>
</dbReference>
<dbReference type="OrthoDB" id="206201at2759"/>
<keyword evidence="2 5" id="KW-0645">Protease</keyword>
<dbReference type="Proteomes" id="UP000799439">
    <property type="component" value="Unassembled WGS sequence"/>
</dbReference>
<dbReference type="PROSITE" id="PS51892">
    <property type="entry name" value="SUBTILASE"/>
    <property type="match status" value="1"/>
</dbReference>
<sequence>MASHELQFQDVIEAISSYRAYAGHFHSSVITLIEQNKDVKCVEADSVWTAATFVEQKAVGYGLSLISHRSDGATKDYIYDNSGGLGTYAYVVDSGINVEHRDFANNVNSGGRASLGYNAMKKVPFKDVSGHGTHIAGLIGGTEYGVAKKCNLIAVKVLQGGGAKGAVILDGFQWAVNDILQKRLQSKAVINVSVIGPYMQAFNDAVDMAFNKGITTVAAAGNTGEKASTISPGSADGAITVAATDRNRQRASFSNWGPAVNLFAPGVDIKSDSITKGGGGRYSTATLSGTSQASAYVAGLVLYHKRLQSLPDARKTMTYIMHTALKGVVRSPKATANLFAYNGSGK</sequence>
<feature type="domain" description="Peptidase S8/S53" evidence="6">
    <location>
        <begin position="91"/>
        <end position="325"/>
    </location>
</feature>
<evidence type="ECO:0000256" key="2">
    <source>
        <dbReference type="ARBA" id="ARBA00022670"/>
    </source>
</evidence>
<reference evidence="7" key="1">
    <citation type="journal article" date="2020" name="Stud. Mycol.">
        <title>101 Dothideomycetes genomes: a test case for predicting lifestyles and emergence of pathogens.</title>
        <authorList>
            <person name="Haridas S."/>
            <person name="Albert R."/>
            <person name="Binder M."/>
            <person name="Bloem J."/>
            <person name="Labutti K."/>
            <person name="Salamov A."/>
            <person name="Andreopoulos B."/>
            <person name="Baker S."/>
            <person name="Barry K."/>
            <person name="Bills G."/>
            <person name="Bluhm B."/>
            <person name="Cannon C."/>
            <person name="Castanera R."/>
            <person name="Culley D."/>
            <person name="Daum C."/>
            <person name="Ezra D."/>
            <person name="Gonzalez J."/>
            <person name="Henrissat B."/>
            <person name="Kuo A."/>
            <person name="Liang C."/>
            <person name="Lipzen A."/>
            <person name="Lutzoni F."/>
            <person name="Magnuson J."/>
            <person name="Mondo S."/>
            <person name="Nolan M."/>
            <person name="Ohm R."/>
            <person name="Pangilinan J."/>
            <person name="Park H.-J."/>
            <person name="Ramirez L."/>
            <person name="Alfaro M."/>
            <person name="Sun H."/>
            <person name="Tritt A."/>
            <person name="Yoshinaga Y."/>
            <person name="Zwiers L.-H."/>
            <person name="Turgeon B."/>
            <person name="Goodwin S."/>
            <person name="Spatafora J."/>
            <person name="Crous P."/>
            <person name="Grigoriev I."/>
        </authorList>
    </citation>
    <scope>NUCLEOTIDE SEQUENCE</scope>
    <source>
        <strain evidence="7">CBS 260.36</strain>
    </source>
</reference>
<dbReference type="SUPFAM" id="SSF52743">
    <property type="entry name" value="Subtilisin-like"/>
    <property type="match status" value="1"/>
</dbReference>
<gene>
    <name evidence="7" type="ORF">K461DRAFT_302727</name>
</gene>
<dbReference type="InterPro" id="IPR023827">
    <property type="entry name" value="Peptidase_S8_Asp-AS"/>
</dbReference>
<evidence type="ECO:0000259" key="6">
    <source>
        <dbReference type="Pfam" id="PF00082"/>
    </source>
</evidence>
<dbReference type="EMBL" id="ML996095">
    <property type="protein sequence ID" value="KAF2147663.1"/>
    <property type="molecule type" value="Genomic_DNA"/>
</dbReference>